<evidence type="ECO:0000313" key="2">
    <source>
        <dbReference type="Proteomes" id="UP001196873"/>
    </source>
</evidence>
<protein>
    <recommendedName>
        <fullName evidence="3">Transposase</fullName>
    </recommendedName>
</protein>
<accession>A0AAW4NR83</accession>
<organism evidence="1 2">
    <name type="scientific">Segatella salivae</name>
    <dbReference type="NCBI Taxonomy" id="228604"/>
    <lineage>
        <taxon>Bacteria</taxon>
        <taxon>Pseudomonadati</taxon>
        <taxon>Bacteroidota</taxon>
        <taxon>Bacteroidia</taxon>
        <taxon>Bacteroidales</taxon>
        <taxon>Prevotellaceae</taxon>
        <taxon>Segatella</taxon>
    </lineage>
</organism>
<evidence type="ECO:0000313" key="1">
    <source>
        <dbReference type="EMBL" id="MBW4864989.1"/>
    </source>
</evidence>
<sequence length="366" mass="42608">MTDHRKYIKQNNKFYRLSETGFYVNKKPSMKRRMIGHDYTKRGRYLITLVVDGRRPLLGHLEGRADATPESPDYPHIKPTTLGQTIVNELQHIPNYYPQIGIVAWQLMPDHLHFILSIEEHLPENRPLGIVIRGFIQGCNRAYREELKAQGYLIPTFNDSISLNKESLSSLKDDAQKPRKSSFGLLFEHGYNDKILRHQEQYEAWKHYLKDNPRRLLIKRQHSDWFQVQHNVTFNGLTFSMIGNRFLLDCPDKLQVQCSRKITSEALATLKQQLLEAGRKGAVLVSPSISKGEQEIMHEAFKVGLRMIILKENGFTNYYKPSGRMFEACKEGRILLLSPWEHHTEQKTIARQQCLQLNDIARQLCL</sequence>
<proteinExistence type="predicted"/>
<dbReference type="EMBL" id="JAHXRF010000003">
    <property type="protein sequence ID" value="MBW4864989.1"/>
    <property type="molecule type" value="Genomic_DNA"/>
</dbReference>
<dbReference type="Proteomes" id="UP001196873">
    <property type="component" value="Unassembled WGS sequence"/>
</dbReference>
<comment type="caution">
    <text evidence="1">The sequence shown here is derived from an EMBL/GenBank/DDBJ whole genome shotgun (WGS) entry which is preliminary data.</text>
</comment>
<name>A0AAW4NR83_9BACT</name>
<dbReference type="AlphaFoldDB" id="A0AAW4NR83"/>
<reference evidence="1" key="1">
    <citation type="submission" date="2021-07" db="EMBL/GenBank/DDBJ databases">
        <title>Genomic diversity and antimicrobial resistance of Prevotella spp. isolated from chronic lung disease airways.</title>
        <authorList>
            <person name="Webb K.A."/>
            <person name="Olagoke O.S."/>
            <person name="Baird T."/>
            <person name="Neill J."/>
            <person name="Pham A."/>
            <person name="Wells T.J."/>
            <person name="Ramsay K.A."/>
            <person name="Bell S.C."/>
            <person name="Sarovich D.S."/>
            <person name="Price E.P."/>
        </authorList>
    </citation>
    <scope>NUCLEOTIDE SEQUENCE</scope>
    <source>
        <strain evidence="1">SCHI0047.S.3</strain>
    </source>
</reference>
<evidence type="ECO:0008006" key="3">
    <source>
        <dbReference type="Google" id="ProtNLM"/>
    </source>
</evidence>
<gene>
    <name evidence="1" type="ORF">KZY68_02920</name>
</gene>
<dbReference type="RefSeq" id="WP_219427356.1">
    <property type="nucleotide sequence ID" value="NZ_JAHXRD010000003.1"/>
</dbReference>